<gene>
    <name evidence="1" type="ORF">HMPREF9432_00963</name>
</gene>
<dbReference type="InterPro" id="IPR013324">
    <property type="entry name" value="RNA_pol_sigma_r3/r4-like"/>
</dbReference>
<proteinExistence type="predicted"/>
<reference evidence="1 2" key="1">
    <citation type="submission" date="2011-08" db="EMBL/GenBank/DDBJ databases">
        <title>The Genome Sequence of Selenomonas noxia F0398.</title>
        <authorList>
            <consortium name="The Broad Institute Genome Sequencing Platform"/>
            <person name="Earl A."/>
            <person name="Ward D."/>
            <person name="Feldgarden M."/>
            <person name="Gevers D."/>
            <person name="Izard J."/>
            <person name="Ganesan A."/>
            <person name="Blanton J.M."/>
            <person name="Baranova O.V."/>
            <person name="Tanner A.C."/>
            <person name="Dewhirst F.E."/>
            <person name="Young S.K."/>
            <person name="Zeng Q."/>
            <person name="Gargeya S."/>
            <person name="Fitzgerald M."/>
            <person name="Haas B."/>
            <person name="Abouelleil A."/>
            <person name="Alvarado L."/>
            <person name="Arachchi H.M."/>
            <person name="Berlin A."/>
            <person name="Brown A."/>
            <person name="Chapman S.B."/>
            <person name="Chen Z."/>
            <person name="Dunbar C."/>
            <person name="Freedman E."/>
            <person name="Gearin G."/>
            <person name="Gellesch M."/>
            <person name="Goldberg J."/>
            <person name="Griggs A."/>
            <person name="Gujja S."/>
            <person name="Heiman D."/>
            <person name="Howarth C."/>
            <person name="Larson L."/>
            <person name="Lui A."/>
            <person name="MacDonald P.J.P."/>
            <person name="Montmayeur A."/>
            <person name="Murphy C."/>
            <person name="Neiman D."/>
            <person name="Pearson M."/>
            <person name="Priest M."/>
            <person name="Roberts A."/>
            <person name="Saif S."/>
            <person name="Shea T."/>
            <person name="Shenoy N."/>
            <person name="Sisk P."/>
            <person name="Stolte C."/>
            <person name="Sykes S."/>
            <person name="Wortman J."/>
            <person name="Nusbaum C."/>
            <person name="Birren B."/>
        </authorList>
    </citation>
    <scope>NUCLEOTIDE SEQUENCE [LARGE SCALE GENOMIC DNA]</scope>
    <source>
        <strain evidence="1 2">F0398</strain>
    </source>
</reference>
<comment type="caution">
    <text evidence="1">The sequence shown here is derived from an EMBL/GenBank/DDBJ whole genome shotgun (WGS) entry which is preliminary data.</text>
</comment>
<dbReference type="InterPro" id="IPR036388">
    <property type="entry name" value="WH-like_DNA-bd_sf"/>
</dbReference>
<dbReference type="RefSeq" id="WP_006696293.1">
    <property type="nucleotide sequence ID" value="NZ_JH376858.1"/>
</dbReference>
<sequence>MSKKVKKTPLRFPVRDAVNADKVTLVPVSRDFYMKAYREINSKRKRLQRSGACCCPRQFLWKCDGDCDRCRYRVPDPLLFHLHAPSGMDENIALIDIIAGDAGFPEDIIADAELLSALLRELAQLDARERRMLELVSTVSEREAAKQMGIPRNTFAYQWAQLRERLAQKLKDYR</sequence>
<organism evidence="1 2">
    <name type="scientific">Selenomonas noxia F0398</name>
    <dbReference type="NCBI Taxonomy" id="702437"/>
    <lineage>
        <taxon>Bacteria</taxon>
        <taxon>Bacillati</taxon>
        <taxon>Bacillota</taxon>
        <taxon>Negativicutes</taxon>
        <taxon>Selenomonadales</taxon>
        <taxon>Selenomonadaceae</taxon>
        <taxon>Selenomonas</taxon>
    </lineage>
</organism>
<evidence type="ECO:0000313" key="1">
    <source>
        <dbReference type="EMBL" id="EHG24933.1"/>
    </source>
</evidence>
<dbReference type="Proteomes" id="UP000003175">
    <property type="component" value="Unassembled WGS sequence"/>
</dbReference>
<dbReference type="EMBL" id="ADGH01000008">
    <property type="protein sequence ID" value="EHG24933.1"/>
    <property type="molecule type" value="Genomic_DNA"/>
</dbReference>
<dbReference type="SUPFAM" id="SSF88659">
    <property type="entry name" value="Sigma3 and sigma4 domains of RNA polymerase sigma factors"/>
    <property type="match status" value="1"/>
</dbReference>
<evidence type="ECO:0008006" key="3">
    <source>
        <dbReference type="Google" id="ProtNLM"/>
    </source>
</evidence>
<keyword evidence="2" id="KW-1185">Reference proteome</keyword>
<protein>
    <recommendedName>
        <fullName evidence="3">RNA polymerase sigma factor 70 region 4 type 2 domain-containing protein</fullName>
    </recommendedName>
</protein>
<evidence type="ECO:0000313" key="2">
    <source>
        <dbReference type="Proteomes" id="UP000003175"/>
    </source>
</evidence>
<accession>A0ABN0DQ61</accession>
<name>A0ABN0DQ61_9FIRM</name>
<dbReference type="Gene3D" id="1.10.10.10">
    <property type="entry name" value="Winged helix-like DNA-binding domain superfamily/Winged helix DNA-binding domain"/>
    <property type="match status" value="1"/>
</dbReference>